<evidence type="ECO:0000256" key="2">
    <source>
        <dbReference type="SAM" id="MobiDB-lite"/>
    </source>
</evidence>
<dbReference type="GO" id="GO:0004222">
    <property type="term" value="F:metalloendopeptidase activity"/>
    <property type="evidence" value="ECO:0007669"/>
    <property type="project" value="InterPro"/>
</dbReference>
<feature type="compositionally biased region" description="Polar residues" evidence="2">
    <location>
        <begin position="189"/>
        <end position="207"/>
    </location>
</feature>
<feature type="compositionally biased region" description="Polar residues" evidence="2">
    <location>
        <begin position="117"/>
        <end position="127"/>
    </location>
</feature>
<dbReference type="InterPro" id="IPR024079">
    <property type="entry name" value="MetalloPept_cat_dom_sf"/>
</dbReference>
<proteinExistence type="predicted"/>
<accession>A0A915HMP8</accession>
<feature type="compositionally biased region" description="Polar residues" evidence="2">
    <location>
        <begin position="163"/>
        <end position="176"/>
    </location>
</feature>
<feature type="region of interest" description="Disordered" evidence="2">
    <location>
        <begin position="97"/>
        <end position="218"/>
    </location>
</feature>
<evidence type="ECO:0000256" key="1">
    <source>
        <dbReference type="PROSITE-ProRule" id="PRU01211"/>
    </source>
</evidence>
<feature type="compositionally biased region" description="Low complexity" evidence="2">
    <location>
        <begin position="139"/>
        <end position="157"/>
    </location>
</feature>
<feature type="compositionally biased region" description="Low complexity" evidence="2">
    <location>
        <begin position="208"/>
        <end position="218"/>
    </location>
</feature>
<dbReference type="Gene3D" id="3.40.390.10">
    <property type="entry name" value="Collagenase (Catalytic Domain)"/>
    <property type="match status" value="1"/>
</dbReference>
<keyword evidence="4" id="KW-1185">Reference proteome</keyword>
<evidence type="ECO:0000313" key="5">
    <source>
        <dbReference type="WBParaSite" id="nRc.2.0.1.t02770-RA"/>
    </source>
</evidence>
<reference evidence="5" key="1">
    <citation type="submission" date="2022-11" db="UniProtKB">
        <authorList>
            <consortium name="WormBaseParasite"/>
        </authorList>
    </citation>
    <scope>IDENTIFICATION</scope>
</reference>
<dbReference type="GO" id="GO:0006508">
    <property type="term" value="P:proteolysis"/>
    <property type="evidence" value="ECO:0007669"/>
    <property type="project" value="InterPro"/>
</dbReference>
<feature type="domain" description="Peptidase M12A" evidence="3">
    <location>
        <begin position="229"/>
        <end position="303"/>
    </location>
</feature>
<protein>
    <submittedName>
        <fullName evidence="5">Peptidase M12A domain-containing protein</fullName>
    </submittedName>
</protein>
<dbReference type="InterPro" id="IPR001506">
    <property type="entry name" value="Peptidase_M12A"/>
</dbReference>
<dbReference type="Proteomes" id="UP000887565">
    <property type="component" value="Unplaced"/>
</dbReference>
<organism evidence="4 5">
    <name type="scientific">Romanomermis culicivorax</name>
    <name type="common">Nematode worm</name>
    <dbReference type="NCBI Taxonomy" id="13658"/>
    <lineage>
        <taxon>Eukaryota</taxon>
        <taxon>Metazoa</taxon>
        <taxon>Ecdysozoa</taxon>
        <taxon>Nematoda</taxon>
        <taxon>Enoplea</taxon>
        <taxon>Dorylaimia</taxon>
        <taxon>Mermithida</taxon>
        <taxon>Mermithoidea</taxon>
        <taxon>Mermithidae</taxon>
        <taxon>Romanomermis</taxon>
    </lineage>
</organism>
<evidence type="ECO:0000259" key="3">
    <source>
        <dbReference type="PROSITE" id="PS51864"/>
    </source>
</evidence>
<dbReference type="WBParaSite" id="nRc.2.0.1.t02770-RA">
    <property type="protein sequence ID" value="nRc.2.0.1.t02770-RA"/>
    <property type="gene ID" value="nRc.2.0.1.g02770"/>
</dbReference>
<name>A0A915HMP8_ROMCU</name>
<evidence type="ECO:0000313" key="4">
    <source>
        <dbReference type="Proteomes" id="UP000887565"/>
    </source>
</evidence>
<dbReference type="AlphaFoldDB" id="A0A915HMP8"/>
<dbReference type="PROSITE" id="PS51864">
    <property type="entry name" value="ASTACIN"/>
    <property type="match status" value="1"/>
</dbReference>
<dbReference type="Pfam" id="PF01400">
    <property type="entry name" value="Astacin"/>
    <property type="match status" value="1"/>
</dbReference>
<comment type="caution">
    <text evidence="1">Lacks conserved residue(s) required for the propagation of feature annotation.</text>
</comment>
<sequence>MIRIIIPYLNGSSGHATSYLANELQNGKWLNLQERPAWLSHLRGVIKSPKPVTSHPILSEYSLKTSGPDSGGSSYPFQPNFFYNQWRSHYLPNNPFRSGLYPQETSQEPSLEDYGASTPSFDESSTDMPMKTPDFDQQTTELSSTTTSSAASVSAASEDLESTSMPQSPESSTDMPTTALDYDQKTSEKSPTSTVNVDSVPATSEDWQSNSTPQSSESSTIFIPKKVGEIIYPIAWPNGVVPYYVDDQNMTWYEKLLLQRAIEGFHRYTCVRFMPAERQSRPIAIISNQLKDKFGQVSKNAIQ</sequence>